<gene>
    <name evidence="1" type="ORF">Tchar_01701</name>
</gene>
<dbReference type="PIRSF" id="PIRSF032131">
    <property type="entry name" value="UCP032131"/>
    <property type="match status" value="1"/>
</dbReference>
<dbReference type="OrthoDB" id="5295943at2"/>
<evidence type="ECO:0000313" key="1">
    <source>
        <dbReference type="EMBL" id="TSE33639.1"/>
    </source>
</evidence>
<reference evidence="1 2" key="1">
    <citation type="submission" date="2019-07" db="EMBL/GenBank/DDBJ databases">
        <title>Tepidimonas charontis SPSP-6 draft genome.</title>
        <authorList>
            <person name="Da Costa M.S."/>
            <person name="Froufe H.J.C."/>
            <person name="Egas C."/>
            <person name="Albuquerque L."/>
        </authorList>
    </citation>
    <scope>NUCLEOTIDE SEQUENCE [LARGE SCALE GENOMIC DNA]</scope>
    <source>
        <strain evidence="1 2">SPSP-6</strain>
    </source>
</reference>
<dbReference type="AlphaFoldDB" id="A0A554XCY0"/>
<organism evidence="1 2">
    <name type="scientific">Tepidimonas charontis</name>
    <dbReference type="NCBI Taxonomy" id="2267262"/>
    <lineage>
        <taxon>Bacteria</taxon>
        <taxon>Pseudomonadati</taxon>
        <taxon>Pseudomonadota</taxon>
        <taxon>Betaproteobacteria</taxon>
        <taxon>Burkholderiales</taxon>
        <taxon>Tepidimonas</taxon>
    </lineage>
</organism>
<dbReference type="RefSeq" id="WP_144328645.1">
    <property type="nucleotide sequence ID" value="NZ_VJON01000026.1"/>
</dbReference>
<proteinExistence type="predicted"/>
<name>A0A554XCY0_9BURK</name>
<evidence type="ECO:0000313" key="2">
    <source>
        <dbReference type="Proteomes" id="UP000318294"/>
    </source>
</evidence>
<protein>
    <submittedName>
        <fullName evidence="1">Uncharacterized protein</fullName>
    </submittedName>
</protein>
<sequence>MKVLDLSCAQGHVFEGWFGSEEDYLQQRRAGLLECPVCGDRAVDKRLSAPYVHTARAASPAAPPAANEMPRSVLPPEQQARLLRALRALVRDSEDVGERFADEARAMHHGEIPARSIRGQATREQALALLEEGVPVLPLPDTPLLKEPLQ</sequence>
<dbReference type="EMBL" id="VJON01000026">
    <property type="protein sequence ID" value="TSE33639.1"/>
    <property type="molecule type" value="Genomic_DNA"/>
</dbReference>
<dbReference type="Proteomes" id="UP000318294">
    <property type="component" value="Unassembled WGS sequence"/>
</dbReference>
<accession>A0A554XCY0</accession>
<keyword evidence="2" id="KW-1185">Reference proteome</keyword>
<dbReference type="InterPro" id="IPR009562">
    <property type="entry name" value="DUF1178"/>
</dbReference>
<dbReference type="Pfam" id="PF06676">
    <property type="entry name" value="DUF1178"/>
    <property type="match status" value="1"/>
</dbReference>
<comment type="caution">
    <text evidence="1">The sequence shown here is derived from an EMBL/GenBank/DDBJ whole genome shotgun (WGS) entry which is preliminary data.</text>
</comment>